<protein>
    <submittedName>
        <fullName evidence="1">Uncharacterized protein</fullName>
    </submittedName>
</protein>
<name>A0ABQ7I6Z5_9HELO</name>
<reference evidence="1 2" key="1">
    <citation type="journal article" date="2020" name="Genome Biol. Evol.">
        <title>Comparative genomics of Sclerotiniaceae.</title>
        <authorList>
            <person name="Valero Jimenez C.A."/>
            <person name="Steentjes M."/>
            <person name="Scholten O.E."/>
            <person name="Van Kan J.A.L."/>
        </authorList>
    </citation>
    <scope>NUCLEOTIDE SEQUENCE [LARGE SCALE GENOMIC DNA]</scope>
    <source>
        <strain evidence="1 2">B1</strain>
    </source>
</reference>
<evidence type="ECO:0000313" key="2">
    <source>
        <dbReference type="Proteomes" id="UP000783213"/>
    </source>
</evidence>
<gene>
    <name evidence="1" type="ORF">EAE98_011173</name>
</gene>
<evidence type="ECO:0000313" key="1">
    <source>
        <dbReference type="EMBL" id="KAF7915307.1"/>
    </source>
</evidence>
<dbReference type="EMBL" id="RCSX01000045">
    <property type="protein sequence ID" value="KAF7915307.1"/>
    <property type="molecule type" value="Genomic_DNA"/>
</dbReference>
<dbReference type="GeneID" id="62237944"/>
<keyword evidence="2" id="KW-1185">Reference proteome</keyword>
<organism evidence="1 2">
    <name type="scientific">Botrytis deweyae</name>
    <dbReference type="NCBI Taxonomy" id="2478750"/>
    <lineage>
        <taxon>Eukaryota</taxon>
        <taxon>Fungi</taxon>
        <taxon>Dikarya</taxon>
        <taxon>Ascomycota</taxon>
        <taxon>Pezizomycotina</taxon>
        <taxon>Leotiomycetes</taxon>
        <taxon>Helotiales</taxon>
        <taxon>Sclerotiniaceae</taxon>
        <taxon>Botrytis</taxon>
    </lineage>
</organism>
<proteinExistence type="predicted"/>
<dbReference type="RefSeq" id="XP_038804799.1">
    <property type="nucleotide sequence ID" value="XM_038958795.1"/>
</dbReference>
<dbReference type="Proteomes" id="UP000783213">
    <property type="component" value="Unassembled WGS sequence"/>
</dbReference>
<accession>A0ABQ7I6Z5</accession>
<comment type="caution">
    <text evidence="1">The sequence shown here is derived from an EMBL/GenBank/DDBJ whole genome shotgun (WGS) entry which is preliminary data.</text>
</comment>
<sequence length="46" mass="4979">MIDPSNTMEEFSINSPEALRLISTFQDNSAVCKFGIVSRLAAAGVF</sequence>